<feature type="transmembrane region" description="Helical" evidence="2">
    <location>
        <begin position="12"/>
        <end position="31"/>
    </location>
</feature>
<accession>A0ABU9BCX3</accession>
<evidence type="ECO:0000313" key="4">
    <source>
        <dbReference type="EMBL" id="MEK8026822.1"/>
    </source>
</evidence>
<evidence type="ECO:0000256" key="1">
    <source>
        <dbReference type="SAM" id="MobiDB-lite"/>
    </source>
</evidence>
<feature type="region of interest" description="Disordered" evidence="1">
    <location>
        <begin position="119"/>
        <end position="141"/>
    </location>
</feature>
<proteinExistence type="predicted"/>
<feature type="region of interest" description="Disordered" evidence="1">
    <location>
        <begin position="301"/>
        <end position="322"/>
    </location>
</feature>
<reference evidence="4 5" key="1">
    <citation type="submission" date="2024-04" db="EMBL/GenBank/DDBJ databases">
        <title>Novel species of the genus Ideonella isolated from streams.</title>
        <authorList>
            <person name="Lu H."/>
        </authorList>
    </citation>
    <scope>NUCLEOTIDE SEQUENCE [LARGE SCALE GENOMIC DNA]</scope>
    <source>
        <strain evidence="4 5">BYS139W</strain>
    </source>
</reference>
<gene>
    <name evidence="4" type="ORF">AACH11_12700</name>
</gene>
<feature type="compositionally biased region" description="Low complexity" evidence="1">
    <location>
        <begin position="119"/>
        <end position="132"/>
    </location>
</feature>
<comment type="caution">
    <text evidence="4">The sequence shown here is derived from an EMBL/GenBank/DDBJ whole genome shotgun (WGS) entry which is preliminary data.</text>
</comment>
<dbReference type="PRINTS" id="PR00368">
    <property type="entry name" value="FADPNR"/>
</dbReference>
<organism evidence="4 5">
    <name type="scientific">Pseudaquabacterium rugosum</name>
    <dbReference type="NCBI Taxonomy" id="2984194"/>
    <lineage>
        <taxon>Bacteria</taxon>
        <taxon>Pseudomonadati</taxon>
        <taxon>Pseudomonadota</taxon>
        <taxon>Betaproteobacteria</taxon>
        <taxon>Burkholderiales</taxon>
        <taxon>Sphaerotilaceae</taxon>
        <taxon>Pseudaquabacterium</taxon>
    </lineage>
</organism>
<keyword evidence="2" id="KW-1133">Transmembrane helix</keyword>
<dbReference type="Gene3D" id="3.50.50.60">
    <property type="entry name" value="FAD/NAD(P)-binding domain"/>
    <property type="match status" value="1"/>
</dbReference>
<dbReference type="PANTHER" id="PTHR40254">
    <property type="entry name" value="BLR0577 PROTEIN"/>
    <property type="match status" value="1"/>
</dbReference>
<dbReference type="InterPro" id="IPR052189">
    <property type="entry name" value="L-asp_N-monooxygenase_NS-form"/>
</dbReference>
<keyword evidence="2" id="KW-0812">Transmembrane</keyword>
<dbReference type="InterPro" id="IPR036188">
    <property type="entry name" value="FAD/NAD-bd_sf"/>
</dbReference>
<dbReference type="InterPro" id="IPR038732">
    <property type="entry name" value="HpyO/CreE_NAD-binding"/>
</dbReference>
<evidence type="ECO:0000259" key="3">
    <source>
        <dbReference type="Pfam" id="PF13454"/>
    </source>
</evidence>
<dbReference type="EMBL" id="JBBUTF010000011">
    <property type="protein sequence ID" value="MEK8026822.1"/>
    <property type="molecule type" value="Genomic_DNA"/>
</dbReference>
<name>A0ABU9BCX3_9BURK</name>
<protein>
    <submittedName>
        <fullName evidence="4">FAD/NAD(P)-binding protein</fullName>
    </submittedName>
</protein>
<evidence type="ECO:0000313" key="5">
    <source>
        <dbReference type="Proteomes" id="UP001368500"/>
    </source>
</evidence>
<keyword evidence="5" id="KW-1185">Reference proteome</keyword>
<dbReference type="Pfam" id="PF13454">
    <property type="entry name" value="NAD_binding_9"/>
    <property type="match status" value="1"/>
</dbReference>
<evidence type="ECO:0000256" key="2">
    <source>
        <dbReference type="SAM" id="Phobius"/>
    </source>
</evidence>
<dbReference type="SUPFAM" id="SSF51905">
    <property type="entry name" value="FAD/NAD(P)-binding domain"/>
    <property type="match status" value="1"/>
</dbReference>
<dbReference type="PANTHER" id="PTHR40254:SF1">
    <property type="entry name" value="BLR0577 PROTEIN"/>
    <property type="match status" value="1"/>
</dbReference>
<sequence length="528" mass="56362">MSADGCRPAMPARIVIIGAGFSGAVLAVQLLRQARTALDITLVNASGRMARGLAYGTASPQHLLNVPAARMSALADDPGHFLRWCRRTEPRTAPEAFVSRERYGAYLADLLDAAATTATTATTATSADTGPGPHRPPPTPPVHSLHRLVDQALAVRPARDGWTVLLARQPPLPADSVVLAFGHFTPALPLTDAQVRVAGAQLVPDPWRPGALAPIGPDDPVLLIGTGLTALDVTLSLQTARRQAPVIACSRRGLPPWAQPEIPMDEASARRTVAEVLQAGPCDRVPALLRRLRQRLPPRAARPLQTPDAAAACNADPGSGTGTGSSALDWRALIAALRPDTVALWQGLPEAERRRFLRHLRPWWDAGRHLCAPVSHQRWCQAIAQGRVQLLAARVVALERAGADLVVSLAPRGALQPPLRHRVRWIINCTGPASDPRRTTEPLVRQLLADGLIQADALGLGITTAPGPACRPLGRDGRTRRGLHAIGPLLRADRWEATAVPELRTLARDLAGQILADPRDLPHPDTGP</sequence>
<feature type="domain" description="FAD-dependent urate hydroxylase HpyO/Asp monooxygenase CreE-like FAD/NAD(P)-binding" evidence="3">
    <location>
        <begin position="15"/>
        <end position="123"/>
    </location>
</feature>
<keyword evidence="2" id="KW-0472">Membrane</keyword>
<dbReference type="RefSeq" id="WP_341374607.1">
    <property type="nucleotide sequence ID" value="NZ_JBBUTF010000011.1"/>
</dbReference>
<dbReference type="Proteomes" id="UP001368500">
    <property type="component" value="Unassembled WGS sequence"/>
</dbReference>